<keyword evidence="9" id="KW-1185">Reference proteome</keyword>
<dbReference type="Pfam" id="PF03631">
    <property type="entry name" value="Virul_fac_BrkB"/>
    <property type="match status" value="1"/>
</dbReference>
<dbReference type="InterPro" id="IPR017039">
    <property type="entry name" value="Virul_fac_BrkB"/>
</dbReference>
<dbReference type="NCBIfam" id="TIGR00765">
    <property type="entry name" value="yihY_not_rbn"/>
    <property type="match status" value="1"/>
</dbReference>
<feature type="region of interest" description="Disordered" evidence="6">
    <location>
        <begin position="1"/>
        <end position="28"/>
    </location>
</feature>
<evidence type="ECO:0000256" key="7">
    <source>
        <dbReference type="SAM" id="Phobius"/>
    </source>
</evidence>
<evidence type="ECO:0000256" key="6">
    <source>
        <dbReference type="SAM" id="MobiDB-lite"/>
    </source>
</evidence>
<evidence type="ECO:0000313" key="8">
    <source>
        <dbReference type="EMBL" id="MBO1359448.1"/>
    </source>
</evidence>
<sequence>MDRRSKRGSLTLTPPIENSIQDTPHGDSDVRLTDDMVQPNVDSAAHGEVPQVMEPVPSPLALTKRQWAWAAKATVKALLSGPTTLVSAGCAFYTTLALFPSISILISIYGLAFDVQSVATQLNTVRRLLPPAAFTLIEDRIQILVSEPHSSLTLNLLISTLIALWSASAGVKAILSSLNIAYDAEEKRGFLAFQALALGMTLASTIGVCLSVAILVAIPVALKYLPALLLIDPPAGSIEFAVRMSGLGVMTAFMTTTLMALYRFGPSRTHAQWRWVAPGAVISTVLWIVSASGFSYYVAHLANYTSTYGPLGAVVAIMMWFFVSAWVVLLGAELNAELEAFSLSSGPRKVGPGDTRLHGGRKI</sequence>
<keyword evidence="2" id="KW-1003">Cell membrane</keyword>
<feature type="transmembrane region" description="Helical" evidence="7">
    <location>
        <begin position="276"/>
        <end position="299"/>
    </location>
</feature>
<proteinExistence type="predicted"/>
<protein>
    <submittedName>
        <fullName evidence="8">YihY/virulence factor BrkB family protein</fullName>
    </submittedName>
</protein>
<feature type="compositionally biased region" description="Polar residues" evidence="6">
    <location>
        <begin position="8"/>
        <end position="22"/>
    </location>
</feature>
<feature type="transmembrane region" description="Helical" evidence="7">
    <location>
        <begin position="240"/>
        <end position="264"/>
    </location>
</feature>
<dbReference type="PANTHER" id="PTHR30213:SF0">
    <property type="entry name" value="UPF0761 MEMBRANE PROTEIN YIHY"/>
    <property type="match status" value="1"/>
</dbReference>
<feature type="transmembrane region" description="Helical" evidence="7">
    <location>
        <begin position="90"/>
        <end position="112"/>
    </location>
</feature>
<dbReference type="PANTHER" id="PTHR30213">
    <property type="entry name" value="INNER MEMBRANE PROTEIN YHJD"/>
    <property type="match status" value="1"/>
</dbReference>
<feature type="transmembrane region" description="Helical" evidence="7">
    <location>
        <begin position="196"/>
        <end position="220"/>
    </location>
</feature>
<organism evidence="8 9">
    <name type="scientific">Acetobacter sacchari</name>
    <dbReference type="NCBI Taxonomy" id="2661687"/>
    <lineage>
        <taxon>Bacteria</taxon>
        <taxon>Pseudomonadati</taxon>
        <taxon>Pseudomonadota</taxon>
        <taxon>Alphaproteobacteria</taxon>
        <taxon>Acetobacterales</taxon>
        <taxon>Acetobacteraceae</taxon>
        <taxon>Acetobacter</taxon>
    </lineage>
</organism>
<keyword evidence="3 7" id="KW-0812">Transmembrane</keyword>
<comment type="caution">
    <text evidence="8">The sequence shown here is derived from an EMBL/GenBank/DDBJ whole genome shotgun (WGS) entry which is preliminary data.</text>
</comment>
<comment type="subcellular location">
    <subcellularLocation>
        <location evidence="1">Cell membrane</location>
        <topology evidence="1">Multi-pass membrane protein</topology>
    </subcellularLocation>
</comment>
<evidence type="ECO:0000256" key="2">
    <source>
        <dbReference type="ARBA" id="ARBA00022475"/>
    </source>
</evidence>
<evidence type="ECO:0000313" key="9">
    <source>
        <dbReference type="Proteomes" id="UP000664771"/>
    </source>
</evidence>
<keyword evidence="4 7" id="KW-1133">Transmembrane helix</keyword>
<dbReference type="Proteomes" id="UP000664771">
    <property type="component" value="Unassembled WGS sequence"/>
</dbReference>
<evidence type="ECO:0000256" key="5">
    <source>
        <dbReference type="ARBA" id="ARBA00023136"/>
    </source>
</evidence>
<accession>A0ABS3LU71</accession>
<keyword evidence="5 7" id="KW-0472">Membrane</keyword>
<gene>
    <name evidence="8" type="ORF">J2D73_06510</name>
</gene>
<dbReference type="EMBL" id="JAFVMF010000006">
    <property type="protein sequence ID" value="MBO1359448.1"/>
    <property type="molecule type" value="Genomic_DNA"/>
</dbReference>
<reference evidence="8 9" key="1">
    <citation type="submission" date="2021-03" db="EMBL/GenBank/DDBJ databases">
        <title>The complete genome sequence of Acetobacter sacchari TBRC 11175.</title>
        <authorList>
            <person name="Charoenyingcharoen P."/>
            <person name="Yukphan P."/>
        </authorList>
    </citation>
    <scope>NUCLEOTIDE SEQUENCE [LARGE SCALE GENOMIC DNA]</scope>
    <source>
        <strain evidence="8 9">TBRC 11175</strain>
    </source>
</reference>
<feature type="transmembrane region" description="Helical" evidence="7">
    <location>
        <begin position="154"/>
        <end position="175"/>
    </location>
</feature>
<feature type="transmembrane region" description="Helical" evidence="7">
    <location>
        <begin position="311"/>
        <end position="332"/>
    </location>
</feature>
<evidence type="ECO:0000256" key="3">
    <source>
        <dbReference type="ARBA" id="ARBA00022692"/>
    </source>
</evidence>
<evidence type="ECO:0000256" key="4">
    <source>
        <dbReference type="ARBA" id="ARBA00022989"/>
    </source>
</evidence>
<evidence type="ECO:0000256" key="1">
    <source>
        <dbReference type="ARBA" id="ARBA00004651"/>
    </source>
</evidence>
<name>A0ABS3LU71_9PROT</name>